<protein>
    <submittedName>
        <fullName evidence="12">Rab11 family-interacting protein 3</fullName>
    </submittedName>
</protein>
<evidence type="ECO:0000313" key="12">
    <source>
        <dbReference type="EMBL" id="ASM47585.1"/>
    </source>
</evidence>
<dbReference type="InterPro" id="IPR051977">
    <property type="entry name" value="Rab11-interacting_regulator"/>
</dbReference>
<dbReference type="Pfam" id="PF09457">
    <property type="entry name" value="RBD-FIP"/>
    <property type="match status" value="1"/>
</dbReference>
<dbReference type="GO" id="GO:0032456">
    <property type="term" value="P:endocytic recycling"/>
    <property type="evidence" value="ECO:0007669"/>
    <property type="project" value="TreeGrafter"/>
</dbReference>
<dbReference type="PROSITE" id="PS50222">
    <property type="entry name" value="EF_HAND_2"/>
    <property type="match status" value="1"/>
</dbReference>
<gene>
    <name evidence="12" type="primary">FIP3</name>
</gene>
<feature type="compositionally biased region" description="Polar residues" evidence="9">
    <location>
        <begin position="205"/>
        <end position="215"/>
    </location>
</feature>
<dbReference type="SUPFAM" id="SSF47473">
    <property type="entry name" value="EF-hand"/>
    <property type="match status" value="1"/>
</dbReference>
<feature type="coiled-coil region" evidence="8">
    <location>
        <begin position="372"/>
        <end position="452"/>
    </location>
</feature>
<dbReference type="GO" id="GO:0030496">
    <property type="term" value="C:midbody"/>
    <property type="evidence" value="ECO:0007669"/>
    <property type="project" value="UniProtKB-SubCell"/>
</dbReference>
<feature type="region of interest" description="Disordered" evidence="9">
    <location>
        <begin position="196"/>
        <end position="230"/>
    </location>
</feature>
<dbReference type="AlphaFoldDB" id="A0A288XNJ7"/>
<accession>A0A288XNJ7</accession>
<keyword evidence="5" id="KW-0967">Endosome</keyword>
<dbReference type="PANTHER" id="PTHR15726:SF7">
    <property type="entry name" value="NUCLEAR FALLOUT, ISOFORM J"/>
    <property type="match status" value="1"/>
</dbReference>
<dbReference type="GO" id="GO:0005509">
    <property type="term" value="F:calcium ion binding"/>
    <property type="evidence" value="ECO:0007669"/>
    <property type="project" value="InterPro"/>
</dbReference>
<evidence type="ECO:0000256" key="5">
    <source>
        <dbReference type="ARBA" id="ARBA00022753"/>
    </source>
</evidence>
<evidence type="ECO:0000256" key="4">
    <source>
        <dbReference type="ARBA" id="ARBA00022448"/>
    </source>
</evidence>
<proteinExistence type="evidence at transcript level"/>
<evidence type="ECO:0000259" key="10">
    <source>
        <dbReference type="PROSITE" id="PS50222"/>
    </source>
</evidence>
<dbReference type="Gene3D" id="1.20.5.2440">
    <property type="match status" value="1"/>
</dbReference>
<dbReference type="InterPro" id="IPR019018">
    <property type="entry name" value="Rab-bd_FIP-RBD"/>
</dbReference>
<feature type="domain" description="EF-hand" evidence="10">
    <location>
        <begin position="42"/>
        <end position="77"/>
    </location>
</feature>
<dbReference type="GO" id="GO:0030139">
    <property type="term" value="C:endocytic vesicle"/>
    <property type="evidence" value="ECO:0007669"/>
    <property type="project" value="TreeGrafter"/>
</dbReference>
<evidence type="ECO:0000256" key="8">
    <source>
        <dbReference type="SAM" id="Coils"/>
    </source>
</evidence>
<dbReference type="GO" id="GO:0032465">
    <property type="term" value="P:regulation of cytokinesis"/>
    <property type="evidence" value="ECO:0007669"/>
    <property type="project" value="TreeGrafter"/>
</dbReference>
<dbReference type="PANTHER" id="PTHR15726">
    <property type="entry name" value="RAB11-FAMILY INTERACTING PROTEIN"/>
    <property type="match status" value="1"/>
</dbReference>
<dbReference type="GO" id="GO:0032154">
    <property type="term" value="C:cleavage furrow"/>
    <property type="evidence" value="ECO:0007669"/>
    <property type="project" value="UniProtKB-SubCell"/>
</dbReference>
<dbReference type="Pfam" id="PF25450">
    <property type="entry name" value="Rab11-FIP3"/>
    <property type="match status" value="1"/>
</dbReference>
<name>A0A288XNJ7_9MOLL</name>
<evidence type="ECO:0000256" key="7">
    <source>
        <dbReference type="ARBA" id="ARBA00023136"/>
    </source>
</evidence>
<evidence type="ECO:0000256" key="9">
    <source>
        <dbReference type="SAM" id="MobiDB-lite"/>
    </source>
</evidence>
<keyword evidence="7" id="KW-0472">Membrane</keyword>
<dbReference type="InterPro" id="IPR037245">
    <property type="entry name" value="FIP-RBD_C_sf"/>
</dbReference>
<dbReference type="InterPro" id="IPR002048">
    <property type="entry name" value="EF_hand_dom"/>
</dbReference>
<evidence type="ECO:0000256" key="1">
    <source>
        <dbReference type="ARBA" id="ARBA00004214"/>
    </source>
</evidence>
<evidence type="ECO:0000256" key="6">
    <source>
        <dbReference type="ARBA" id="ARBA00023054"/>
    </source>
</evidence>
<dbReference type="InterPro" id="IPR057316">
    <property type="entry name" value="Rab11-FIP3/4_dom"/>
</dbReference>
<dbReference type="EMBL" id="MF133505">
    <property type="protein sequence ID" value="ASM47585.1"/>
    <property type="molecule type" value="mRNA"/>
</dbReference>
<dbReference type="GO" id="GO:0055038">
    <property type="term" value="C:recycling endosome membrane"/>
    <property type="evidence" value="ECO:0007669"/>
    <property type="project" value="UniProtKB-SubCell"/>
</dbReference>
<dbReference type="InterPro" id="IPR011992">
    <property type="entry name" value="EF-hand-dom_pair"/>
</dbReference>
<keyword evidence="6 8" id="KW-0175">Coiled coil</keyword>
<sequence>MEDIDVDYTDRLRTVFELCDEQNEGYITVDHFKNQVKELGDFGGEEIVGIVQLLDPEGKGKINFEEFCQGVQQISELHAGFLGPSSPICVHSGQWNFKSPKSALSSTPVHSESSQPLSTIKLIESESIETLVPSSLNHSPSATEISENSNATYNEYDTATDEDASALGLSPTESNLHENKSALSELEFLNLPTHLSEDDRDSAISGRSSEVNSRQDITDEENYEDYGEAGEVDSELDIRSHISDSDLPLTHHSNRKITTAAYANQLHRSSPARRGSFGSDEIYDNIDGSFSEVNDKIEFLQKQISLLTDNYQDSESKHSRQREENTLLVRKIHGLEEQLREIEIKSDEKVMDEQRRQRDFVNRHDRERADQLDYLTQRLQRVEKENDQAQADVTRLKSEVDKLKQEKFEIQERLSEAQYENITVREEEELLREKLKTQNENIEVERQGAAQLMDEMGKELELLRKYKIENELHRNRAESVGDLPARYKDLQAEIRQLQEENRSLRTSNEDLGLQLLSNCMKEGRSLLETQEGISLAEEIEHMDKDQLMSKLKEQQDNNRRLTQYVDRILLTILEKNPSLLEIQQS</sequence>
<evidence type="ECO:0000256" key="2">
    <source>
        <dbReference type="ARBA" id="ARBA00004626"/>
    </source>
</evidence>
<evidence type="ECO:0000259" key="11">
    <source>
        <dbReference type="PROSITE" id="PS51511"/>
    </source>
</evidence>
<dbReference type="SUPFAM" id="SSF144270">
    <property type="entry name" value="Eferin C-derminal domain-like"/>
    <property type="match status" value="1"/>
</dbReference>
<feature type="coiled-coil region" evidence="8">
    <location>
        <begin position="290"/>
        <end position="345"/>
    </location>
</feature>
<dbReference type="PROSITE" id="PS51511">
    <property type="entry name" value="FIP_RBD"/>
    <property type="match status" value="1"/>
</dbReference>
<evidence type="ECO:0000256" key="3">
    <source>
        <dbReference type="ARBA" id="ARBA00004654"/>
    </source>
</evidence>
<dbReference type="Gene3D" id="1.10.238.10">
    <property type="entry name" value="EF-hand"/>
    <property type="match status" value="1"/>
</dbReference>
<dbReference type="CDD" id="cd00051">
    <property type="entry name" value="EFh"/>
    <property type="match status" value="1"/>
</dbReference>
<comment type="subcellular location">
    <subcellularLocation>
        <location evidence="2">Cleavage furrow</location>
    </subcellularLocation>
    <subcellularLocation>
        <location evidence="1">Midbody</location>
    </subcellularLocation>
    <subcellularLocation>
        <location evidence="3">Recycling endosome membrane</location>
        <topology evidence="3">Peripheral membrane protein</topology>
    </subcellularLocation>
</comment>
<keyword evidence="4" id="KW-0813">Transport</keyword>
<dbReference type="Pfam" id="PF13499">
    <property type="entry name" value="EF-hand_7"/>
    <property type="match status" value="1"/>
</dbReference>
<reference evidence="12" key="1">
    <citation type="journal article" date="2017" name="Elife">
        <title>Co-expression of xenopsin and rhabdomeric opsin in photoreceptors bearing microvilli and cilia.</title>
        <authorList>
            <person name="Vocking O."/>
            <person name="Kourtesis I."/>
            <person name="Tumu S.C."/>
            <person name="Hausen H."/>
        </authorList>
    </citation>
    <scope>NUCLEOTIDE SEQUENCE</scope>
</reference>
<feature type="coiled-coil region" evidence="8">
    <location>
        <begin position="480"/>
        <end position="514"/>
    </location>
</feature>
<organism evidence="12">
    <name type="scientific">Leptochiton asellus</name>
    <dbReference type="NCBI Taxonomy" id="211853"/>
    <lineage>
        <taxon>Eukaryota</taxon>
        <taxon>Metazoa</taxon>
        <taxon>Spiralia</taxon>
        <taxon>Lophotrochozoa</taxon>
        <taxon>Mollusca</taxon>
        <taxon>Polyplacophora</taxon>
        <taxon>Neoloricata</taxon>
        <taxon>Lepidopleurida</taxon>
        <taxon>Lepidopleuridae</taxon>
        <taxon>Leptochiton</taxon>
    </lineage>
</organism>
<feature type="domain" description="FIP-RBD" evidence="11">
    <location>
        <begin position="521"/>
        <end position="583"/>
    </location>
</feature>
<feature type="compositionally biased region" description="Acidic residues" evidence="9">
    <location>
        <begin position="218"/>
        <end position="230"/>
    </location>
</feature>